<dbReference type="EMBL" id="MTSL01000099">
    <property type="protein sequence ID" value="PJF18864.1"/>
    <property type="molecule type" value="Genomic_DNA"/>
</dbReference>
<evidence type="ECO:0000313" key="3">
    <source>
        <dbReference type="Proteomes" id="UP000240830"/>
    </source>
</evidence>
<name>A0A2H9TM97_9FUNG</name>
<accession>A0A2H9TM97</accession>
<sequence>MVVLLSLLLFILPIAYPNPVSSGIQSLLSALNSKEKTLAILPNNFELSTEFVNGLTLDGAKTLFEIILNVSDYEKYTNDITLPDSNKEISKFFPVTDELVSAMAPDVCALFATHYTLYTPSKQPEVTLHQCISAFIKNIAKPEYPQAALKRLPMDWFTQRPAELLNTLTIRQLLNSVPQSTHRIDLDDESNCQKLTVNMALKLVRLNVIPSNRCISKIVDLDTMESSSLDSLAFSPKAFCHYNGPLSESVTAAMSEDHLRNYASKVEGDICQSLALDFVEFGIRGVTARCLHGYFHAGPKLLDISEIPPATIKQWTARYPSDILHLNPSYLKSLHYSCWEPILKCHDNVKQQFLETIAPKTIQTPIIILDLSPKHRELIEKYAPSDFLESAQIQFTTAGLLESLNSGCRKTADQMVARKGNYPDEFFSGLTITGAKVLLCSSCSVEDYDSFIRSDSYSKMNIGLKFIDTIEPEQVPADPRVCAVFLHAVGNFKKHNLIPMECWELHIDELIKANNINEANYFLLINEFSSCASDLSLFFKSKIWHAYKLYGGLVKAGIKDVQDCSGMKLKDFGSHPHTVIIPPECVARLTDLGTAGDEAFKNLGPDAFSYYDGPLSDALLKRVTQYQLTSFGKHLDRSMVCRELSLHQISPLAMRGITSKCIRGYFSKLAKEIGVSFQRIPNTVLLQWIRSDPQSFWNMAMSDRTRIRRSVWIDVLQYPKLDFALTGQLFGEQDDIGILDLPSYELDEK</sequence>
<feature type="non-terminal residue" evidence="2">
    <location>
        <position position="749"/>
    </location>
</feature>
<evidence type="ECO:0000256" key="1">
    <source>
        <dbReference type="SAM" id="SignalP"/>
    </source>
</evidence>
<keyword evidence="1" id="KW-0732">Signal</keyword>
<evidence type="ECO:0000313" key="2">
    <source>
        <dbReference type="EMBL" id="PJF18864.1"/>
    </source>
</evidence>
<reference evidence="2 3" key="1">
    <citation type="submission" date="2016-10" db="EMBL/GenBank/DDBJ databases">
        <title>The genome of Paramicrosporidium saccamoebae is the missing link in understanding Cryptomycota and Microsporidia evolution.</title>
        <authorList>
            <person name="Quandt C.A."/>
            <person name="Beaudet D."/>
            <person name="Corsaro D."/>
            <person name="Michel R."/>
            <person name="Corradi N."/>
            <person name="James T."/>
        </authorList>
    </citation>
    <scope>NUCLEOTIDE SEQUENCE [LARGE SCALE GENOMIC DNA]</scope>
    <source>
        <strain evidence="2 3">KSL3</strain>
    </source>
</reference>
<comment type="caution">
    <text evidence="2">The sequence shown here is derived from an EMBL/GenBank/DDBJ whole genome shotgun (WGS) entry which is preliminary data.</text>
</comment>
<gene>
    <name evidence="2" type="ORF">PSACC_01321</name>
</gene>
<protein>
    <submittedName>
        <fullName evidence="2">Uncharacterized protein</fullName>
    </submittedName>
</protein>
<organism evidence="2 3">
    <name type="scientific">Paramicrosporidium saccamoebae</name>
    <dbReference type="NCBI Taxonomy" id="1246581"/>
    <lineage>
        <taxon>Eukaryota</taxon>
        <taxon>Fungi</taxon>
        <taxon>Fungi incertae sedis</taxon>
        <taxon>Cryptomycota</taxon>
        <taxon>Cryptomycota incertae sedis</taxon>
        <taxon>Paramicrosporidium</taxon>
    </lineage>
</organism>
<feature type="signal peptide" evidence="1">
    <location>
        <begin position="1"/>
        <end position="17"/>
    </location>
</feature>
<dbReference type="Proteomes" id="UP000240830">
    <property type="component" value="Unassembled WGS sequence"/>
</dbReference>
<keyword evidence="3" id="KW-1185">Reference proteome</keyword>
<feature type="chain" id="PRO_5014160964" evidence="1">
    <location>
        <begin position="18"/>
        <end position="749"/>
    </location>
</feature>
<proteinExistence type="predicted"/>
<dbReference type="AlphaFoldDB" id="A0A2H9TM97"/>